<sequence>VRPQIADYVPQFYASLIGSCWENYNKDIKDIRDDKIKQAIIQFRNSDKELQKISIQPTVQHSEAYFTSRTINLSETNRIITGLKKMKKVIINYSVKHK</sequence>
<evidence type="ECO:0000313" key="2">
    <source>
        <dbReference type="Proteomes" id="UP000789405"/>
    </source>
</evidence>
<keyword evidence="2" id="KW-1185">Reference proteome</keyword>
<evidence type="ECO:0000313" key="1">
    <source>
        <dbReference type="EMBL" id="CAG8577143.1"/>
    </source>
</evidence>
<comment type="caution">
    <text evidence="1">The sequence shown here is derived from an EMBL/GenBank/DDBJ whole genome shotgun (WGS) entry which is preliminary data.</text>
</comment>
<dbReference type="EMBL" id="CAJVPY010002971">
    <property type="protein sequence ID" value="CAG8577143.1"/>
    <property type="molecule type" value="Genomic_DNA"/>
</dbReference>
<dbReference type="OrthoDB" id="2490326at2759"/>
<gene>
    <name evidence="1" type="ORF">DERYTH_LOCUS6499</name>
</gene>
<protein>
    <submittedName>
        <fullName evidence="1">16917_t:CDS:1</fullName>
    </submittedName>
</protein>
<proteinExistence type="predicted"/>
<dbReference type="AlphaFoldDB" id="A0A9N9BRH7"/>
<reference evidence="1" key="1">
    <citation type="submission" date="2021-06" db="EMBL/GenBank/DDBJ databases">
        <authorList>
            <person name="Kallberg Y."/>
            <person name="Tangrot J."/>
            <person name="Rosling A."/>
        </authorList>
    </citation>
    <scope>NUCLEOTIDE SEQUENCE</scope>
    <source>
        <strain evidence="1">MA453B</strain>
    </source>
</reference>
<dbReference type="Proteomes" id="UP000789405">
    <property type="component" value="Unassembled WGS sequence"/>
</dbReference>
<feature type="non-terminal residue" evidence="1">
    <location>
        <position position="1"/>
    </location>
</feature>
<accession>A0A9N9BRH7</accession>
<organism evidence="1 2">
    <name type="scientific">Dentiscutata erythropus</name>
    <dbReference type="NCBI Taxonomy" id="1348616"/>
    <lineage>
        <taxon>Eukaryota</taxon>
        <taxon>Fungi</taxon>
        <taxon>Fungi incertae sedis</taxon>
        <taxon>Mucoromycota</taxon>
        <taxon>Glomeromycotina</taxon>
        <taxon>Glomeromycetes</taxon>
        <taxon>Diversisporales</taxon>
        <taxon>Gigasporaceae</taxon>
        <taxon>Dentiscutata</taxon>
    </lineage>
</organism>
<name>A0A9N9BRH7_9GLOM</name>